<organism evidence="1 2">
    <name type="scientific">Candidatus Pullilachnospira gallistercoris</name>
    <dbReference type="NCBI Taxonomy" id="2840911"/>
    <lineage>
        <taxon>Bacteria</taxon>
        <taxon>Bacillati</taxon>
        <taxon>Bacillota</taxon>
        <taxon>Clostridia</taxon>
        <taxon>Lachnospirales</taxon>
        <taxon>Lachnospiraceae</taxon>
        <taxon>Lachnospiraceae incertae sedis</taxon>
        <taxon>Candidatus Pullilachnospira</taxon>
    </lineage>
</organism>
<evidence type="ECO:0008006" key="3">
    <source>
        <dbReference type="Google" id="ProtNLM"/>
    </source>
</evidence>
<evidence type="ECO:0000313" key="2">
    <source>
        <dbReference type="Proteomes" id="UP000823912"/>
    </source>
</evidence>
<reference evidence="1" key="2">
    <citation type="journal article" date="2021" name="PeerJ">
        <title>Extensive microbial diversity within the chicken gut microbiome revealed by metagenomics and culture.</title>
        <authorList>
            <person name="Gilroy R."/>
            <person name="Ravi A."/>
            <person name="Getino M."/>
            <person name="Pursley I."/>
            <person name="Horton D.L."/>
            <person name="Alikhan N.F."/>
            <person name="Baker D."/>
            <person name="Gharbi K."/>
            <person name="Hall N."/>
            <person name="Watson M."/>
            <person name="Adriaenssens E.M."/>
            <person name="Foster-Nyarko E."/>
            <person name="Jarju S."/>
            <person name="Secka A."/>
            <person name="Antonio M."/>
            <person name="Oren A."/>
            <person name="Chaudhuri R.R."/>
            <person name="La Ragione R."/>
            <person name="Hildebrand F."/>
            <person name="Pallen M.J."/>
        </authorList>
    </citation>
    <scope>NUCLEOTIDE SEQUENCE</scope>
    <source>
        <strain evidence="1">ChiSjej5B23-6657</strain>
    </source>
</reference>
<dbReference type="Proteomes" id="UP000823912">
    <property type="component" value="Unassembled WGS sequence"/>
</dbReference>
<dbReference type="AlphaFoldDB" id="A0A9D1JBR9"/>
<dbReference type="InterPro" id="IPR012347">
    <property type="entry name" value="Ferritin-like"/>
</dbReference>
<protein>
    <recommendedName>
        <fullName evidence="3">DUF2383 domain-containing protein</fullName>
    </recommendedName>
</protein>
<name>A0A9D1JBR9_9FIRM</name>
<gene>
    <name evidence="1" type="ORF">IAA55_08615</name>
</gene>
<accession>A0A9D1JBR9</accession>
<evidence type="ECO:0000313" key="1">
    <source>
        <dbReference type="EMBL" id="HIR71329.1"/>
    </source>
</evidence>
<dbReference type="EMBL" id="DVHM01000141">
    <property type="protein sequence ID" value="HIR71329.1"/>
    <property type="molecule type" value="Genomic_DNA"/>
</dbReference>
<dbReference type="Gene3D" id="1.20.1260.10">
    <property type="match status" value="1"/>
</dbReference>
<sequence>MGKGAYGTFGCGSCGPCGIDASTKDVLGQVSVGCQMAEDSMNQIMEHVDDSGMLKLINRCKMRHEELQADANDLLRKAGETPPEPSVAGNVFSWLSAEVKMAMNDDTDTHEAAKLLMDGCNMGIQSISEYVNDNPGASSTSKELASQLIASEEELMRELKVYL</sequence>
<comment type="caution">
    <text evidence="1">The sequence shown here is derived from an EMBL/GenBank/DDBJ whole genome shotgun (WGS) entry which is preliminary data.</text>
</comment>
<proteinExistence type="predicted"/>
<reference evidence="1" key="1">
    <citation type="submission" date="2020-10" db="EMBL/GenBank/DDBJ databases">
        <authorList>
            <person name="Gilroy R."/>
        </authorList>
    </citation>
    <scope>NUCLEOTIDE SEQUENCE</scope>
    <source>
        <strain evidence="1">ChiSjej5B23-6657</strain>
    </source>
</reference>